<dbReference type="GO" id="GO:0030313">
    <property type="term" value="C:cell envelope"/>
    <property type="evidence" value="ECO:0007669"/>
    <property type="project" value="UniProtKB-SubCell"/>
</dbReference>
<protein>
    <submittedName>
        <fullName evidence="5">HlyD family efflux transporter periplasmic adaptor subunit</fullName>
    </submittedName>
</protein>
<dbReference type="PANTHER" id="PTHR32347:SF14">
    <property type="entry name" value="EFFLUX SYSTEM COMPONENT YKNX-RELATED"/>
    <property type="match status" value="1"/>
</dbReference>
<keyword evidence="4" id="KW-0472">Membrane</keyword>
<dbReference type="PANTHER" id="PTHR32347">
    <property type="entry name" value="EFFLUX SYSTEM COMPONENT YKNX-RELATED"/>
    <property type="match status" value="1"/>
</dbReference>
<sequence length="417" mass="45619">MIQDTSGQDVTRQRRPKRRWLAPAIGLSLVLASSGYLWASYGQGQQSISGSRLQLATVERGDMIREIAVRGRIVAANAPVIYSPSAGRISLKVQPGQLVETGQPLAMIESPELESELSQEQAVAASLALDLQRRQLDARRKELELQRRLDQAKVKLVAAEREKRRADKAAQTSLISDIDHQQAQDEFASAKIAFEHAEQEIALAHDTLKFEHQAAEVELQRQNLKVAELSRQVDALGLRAPLSGLVGNTLVEEREQVAANQALLSVVSLTDYQAELEVPESYADELGLTMPVTLSVGGQALRGEIAGISPEIVANQVKVRVSFDGSDLRLRQNQRLTAQIQLESLENVLMVRRGAFIQSGQSRIAYRVEGQLARKTPLSLGATSLTHVEVVDGLRAGDQIIISDLSGLLKSSEIIIK</sequence>
<gene>
    <name evidence="5" type="ORF">FCL40_04575</name>
</gene>
<feature type="transmembrane region" description="Helical" evidence="4">
    <location>
        <begin position="20"/>
        <end position="39"/>
    </location>
</feature>
<keyword evidence="4" id="KW-0812">Transmembrane</keyword>
<evidence type="ECO:0000313" key="5">
    <source>
        <dbReference type="EMBL" id="TKB50435.1"/>
    </source>
</evidence>
<accession>A0A4U1BGT0</accession>
<evidence type="ECO:0000256" key="1">
    <source>
        <dbReference type="ARBA" id="ARBA00004196"/>
    </source>
</evidence>
<evidence type="ECO:0000256" key="2">
    <source>
        <dbReference type="ARBA" id="ARBA00023054"/>
    </source>
</evidence>
<comment type="caution">
    <text evidence="5">The sequence shown here is derived from an EMBL/GenBank/DDBJ whole genome shotgun (WGS) entry which is preliminary data.</text>
</comment>
<keyword evidence="4" id="KW-1133">Transmembrane helix</keyword>
<dbReference type="AlphaFoldDB" id="A0A4U1BGT0"/>
<keyword evidence="2 3" id="KW-0175">Coiled coil</keyword>
<evidence type="ECO:0000256" key="4">
    <source>
        <dbReference type="SAM" id="Phobius"/>
    </source>
</evidence>
<dbReference type="RefSeq" id="WP_136851806.1">
    <property type="nucleotide sequence ID" value="NZ_SWCI01000002.1"/>
</dbReference>
<dbReference type="OrthoDB" id="5752864at2"/>
<comment type="subcellular location">
    <subcellularLocation>
        <location evidence="1">Cell envelope</location>
    </subcellularLocation>
</comment>
<dbReference type="Gene3D" id="2.40.420.20">
    <property type="match status" value="1"/>
</dbReference>
<proteinExistence type="predicted"/>
<dbReference type="EMBL" id="SWCI01000002">
    <property type="protein sequence ID" value="TKB50435.1"/>
    <property type="molecule type" value="Genomic_DNA"/>
</dbReference>
<reference evidence="5 6" key="1">
    <citation type="submission" date="2019-04" db="EMBL/GenBank/DDBJ databases">
        <authorList>
            <person name="Hwang J.C."/>
        </authorList>
    </citation>
    <scope>NUCLEOTIDE SEQUENCE [LARGE SCALE GENOMIC DNA]</scope>
    <source>
        <strain evidence="5 6">IMCC35001</strain>
    </source>
</reference>
<organism evidence="5 6">
    <name type="scientific">Ferrimonas sediminicola</name>
    <dbReference type="NCBI Taxonomy" id="2569538"/>
    <lineage>
        <taxon>Bacteria</taxon>
        <taxon>Pseudomonadati</taxon>
        <taxon>Pseudomonadota</taxon>
        <taxon>Gammaproteobacteria</taxon>
        <taxon>Alteromonadales</taxon>
        <taxon>Ferrimonadaceae</taxon>
        <taxon>Ferrimonas</taxon>
    </lineage>
</organism>
<feature type="coiled-coil region" evidence="3">
    <location>
        <begin position="142"/>
        <end position="239"/>
    </location>
</feature>
<dbReference type="Gene3D" id="2.40.50.100">
    <property type="match status" value="1"/>
</dbReference>
<dbReference type="InterPro" id="IPR050465">
    <property type="entry name" value="UPF0194_transport"/>
</dbReference>
<keyword evidence="6" id="KW-1185">Reference proteome</keyword>
<dbReference type="Gene3D" id="2.40.30.170">
    <property type="match status" value="1"/>
</dbReference>
<dbReference type="Proteomes" id="UP000305674">
    <property type="component" value="Unassembled WGS sequence"/>
</dbReference>
<evidence type="ECO:0000256" key="3">
    <source>
        <dbReference type="SAM" id="Coils"/>
    </source>
</evidence>
<evidence type="ECO:0000313" key="6">
    <source>
        <dbReference type="Proteomes" id="UP000305674"/>
    </source>
</evidence>
<name>A0A4U1BGT0_9GAMM</name>